<proteinExistence type="predicted"/>
<dbReference type="Proteomes" id="UP000324897">
    <property type="component" value="Chromosome 4"/>
</dbReference>
<evidence type="ECO:0000256" key="1">
    <source>
        <dbReference type="SAM" id="MobiDB-lite"/>
    </source>
</evidence>
<dbReference type="OrthoDB" id="694261at2759"/>
<organism evidence="2 3">
    <name type="scientific">Eragrostis curvula</name>
    <name type="common">weeping love grass</name>
    <dbReference type="NCBI Taxonomy" id="38414"/>
    <lineage>
        <taxon>Eukaryota</taxon>
        <taxon>Viridiplantae</taxon>
        <taxon>Streptophyta</taxon>
        <taxon>Embryophyta</taxon>
        <taxon>Tracheophyta</taxon>
        <taxon>Spermatophyta</taxon>
        <taxon>Magnoliopsida</taxon>
        <taxon>Liliopsida</taxon>
        <taxon>Poales</taxon>
        <taxon>Poaceae</taxon>
        <taxon>PACMAD clade</taxon>
        <taxon>Chloridoideae</taxon>
        <taxon>Eragrostideae</taxon>
        <taxon>Eragrostidinae</taxon>
        <taxon>Eragrostis</taxon>
    </lineage>
</organism>
<accession>A0A5J9VP88</accession>
<gene>
    <name evidence="2" type="ORF">EJB05_10635</name>
</gene>
<sequence>MATTMGILHLRPRPPSHALPPATTPSSRLILSRSSLSLRPLPGLKMQTGTARLRHVSRCATDGAFEPSPEEDPRTSRFREEMDKEYRAALRTQKAMAKELEATSFCDEGAKLDSYVTEIVSSPLILSDKARELAVMVCSKAFMAIDLSIRVAANAHLRVDASSEMSPYTVKQIIRTYVSIFLKTAEDACRRRFDRTVFISFIDALRGLAAISHILFEDTLAVVNNVEDSSSYYSPGCDVEALNHELQFSIKELLTSLTTAPERNTYELLWPALSDATLHVWDFVIRITDIRNKALAHAQARSNDKYRRNK</sequence>
<dbReference type="Gramene" id="TVU37326">
    <property type="protein sequence ID" value="TVU37326"/>
    <property type="gene ID" value="EJB05_10635"/>
</dbReference>
<protein>
    <submittedName>
        <fullName evidence="2">Uncharacterized protein</fullName>
    </submittedName>
</protein>
<evidence type="ECO:0000313" key="2">
    <source>
        <dbReference type="EMBL" id="TVU37326.1"/>
    </source>
</evidence>
<feature type="region of interest" description="Disordered" evidence="1">
    <location>
        <begin position="59"/>
        <end position="79"/>
    </location>
</feature>
<dbReference type="AlphaFoldDB" id="A0A5J9VP88"/>
<feature type="region of interest" description="Disordered" evidence="1">
    <location>
        <begin position="1"/>
        <end position="26"/>
    </location>
</feature>
<reference evidence="2 3" key="1">
    <citation type="journal article" date="2019" name="Sci. Rep.">
        <title>A high-quality genome of Eragrostis curvula grass provides insights into Poaceae evolution and supports new strategies to enhance forage quality.</title>
        <authorList>
            <person name="Carballo J."/>
            <person name="Santos B.A.C.M."/>
            <person name="Zappacosta D."/>
            <person name="Garbus I."/>
            <person name="Selva J.P."/>
            <person name="Gallo C.A."/>
            <person name="Diaz A."/>
            <person name="Albertini E."/>
            <person name="Caccamo M."/>
            <person name="Echenique V."/>
        </authorList>
    </citation>
    <scope>NUCLEOTIDE SEQUENCE [LARGE SCALE GENOMIC DNA]</scope>
    <source>
        <strain evidence="3">cv. Victoria</strain>
        <tissue evidence="2">Leaf</tissue>
    </source>
</reference>
<evidence type="ECO:0000313" key="3">
    <source>
        <dbReference type="Proteomes" id="UP000324897"/>
    </source>
</evidence>
<keyword evidence="3" id="KW-1185">Reference proteome</keyword>
<dbReference type="EMBL" id="RWGY01000007">
    <property type="protein sequence ID" value="TVU37326.1"/>
    <property type="molecule type" value="Genomic_DNA"/>
</dbReference>
<comment type="caution">
    <text evidence="2">The sequence shown here is derived from an EMBL/GenBank/DDBJ whole genome shotgun (WGS) entry which is preliminary data.</text>
</comment>
<name>A0A5J9VP88_9POAL</name>